<feature type="domain" description="AMP-dependent synthetase/ligase" evidence="6">
    <location>
        <begin position="25"/>
        <end position="428"/>
    </location>
</feature>
<evidence type="ECO:0000313" key="8">
    <source>
        <dbReference type="Proteomes" id="UP001056035"/>
    </source>
</evidence>
<reference evidence="7 8" key="1">
    <citation type="submission" date="2022-06" db="EMBL/GenBank/DDBJ databases">
        <title>Paraconexibacter antarcticus.</title>
        <authorList>
            <person name="Kim C.S."/>
        </authorList>
    </citation>
    <scope>NUCLEOTIDE SEQUENCE [LARGE SCALE GENOMIC DNA]</scope>
    <source>
        <strain evidence="7 8">02-257</strain>
    </source>
</reference>
<evidence type="ECO:0000259" key="6">
    <source>
        <dbReference type="Pfam" id="PF00501"/>
    </source>
</evidence>
<dbReference type="Pfam" id="PF00501">
    <property type="entry name" value="AMP-binding"/>
    <property type="match status" value="1"/>
</dbReference>
<keyword evidence="2 7" id="KW-0436">Ligase</keyword>
<dbReference type="PROSITE" id="PS00455">
    <property type="entry name" value="AMP_BINDING"/>
    <property type="match status" value="1"/>
</dbReference>
<dbReference type="CDD" id="cd05907">
    <property type="entry name" value="VL_LC_FACS_like"/>
    <property type="match status" value="1"/>
</dbReference>
<protein>
    <recommendedName>
        <fullName evidence="5">Acyl-CoA synthetase</fullName>
    </recommendedName>
</protein>
<organism evidence="7 8">
    <name type="scientific">Paraconexibacter antarcticus</name>
    <dbReference type="NCBI Taxonomy" id="2949664"/>
    <lineage>
        <taxon>Bacteria</taxon>
        <taxon>Bacillati</taxon>
        <taxon>Actinomycetota</taxon>
        <taxon>Thermoleophilia</taxon>
        <taxon>Solirubrobacterales</taxon>
        <taxon>Paraconexibacteraceae</taxon>
        <taxon>Paraconexibacter</taxon>
    </lineage>
</organism>
<evidence type="ECO:0000256" key="1">
    <source>
        <dbReference type="ARBA" id="ARBA00006432"/>
    </source>
</evidence>
<dbReference type="Pfam" id="PF23562">
    <property type="entry name" value="AMP-binding_C_3"/>
    <property type="match status" value="1"/>
</dbReference>
<keyword evidence="3" id="KW-0276">Fatty acid metabolism</keyword>
<dbReference type="EMBL" id="CP098502">
    <property type="protein sequence ID" value="UTI64929.1"/>
    <property type="molecule type" value="Genomic_DNA"/>
</dbReference>
<dbReference type="GO" id="GO:0016874">
    <property type="term" value="F:ligase activity"/>
    <property type="evidence" value="ECO:0007669"/>
    <property type="project" value="UniProtKB-KW"/>
</dbReference>
<dbReference type="SUPFAM" id="SSF56801">
    <property type="entry name" value="Acetyl-CoA synthetase-like"/>
    <property type="match status" value="1"/>
</dbReference>
<evidence type="ECO:0000256" key="4">
    <source>
        <dbReference type="ARBA" id="ARBA00023098"/>
    </source>
</evidence>
<dbReference type="PANTHER" id="PTHR43272:SF32">
    <property type="entry name" value="AMP-DEPENDENT SYNTHETASE_LIGASE DOMAIN-CONTAINING PROTEIN"/>
    <property type="match status" value="1"/>
</dbReference>
<dbReference type="InterPro" id="IPR000873">
    <property type="entry name" value="AMP-dep_synth/lig_dom"/>
</dbReference>
<proteinExistence type="inferred from homology"/>
<evidence type="ECO:0000256" key="5">
    <source>
        <dbReference type="ARBA" id="ARBA00032875"/>
    </source>
</evidence>
<gene>
    <name evidence="7" type="ORF">NBH00_01675</name>
</gene>
<evidence type="ECO:0000256" key="2">
    <source>
        <dbReference type="ARBA" id="ARBA00022598"/>
    </source>
</evidence>
<comment type="similarity">
    <text evidence="1">Belongs to the ATP-dependent AMP-binding enzyme family.</text>
</comment>
<sequence length="604" mass="63469">MSLSQDAPTVAADPLAGVTTLCELFQATVARVPELTALRTVGGGVELTWGEYGARVRSIAAGLAALGVRRGDAVAIMLTNRPEFALVDAAAMHLGATPFSVYNTLPPSDIAFLMGNAGNRVVVCEQQFAGAVLEAAAGGGVEHVFVVDGEVEGTRTLADLEAGGDPAFDFDAAWRAVTGEDVATLIYTSGTTGPPKGVELTHANLLAELRGCEAVLPLREGDRLISFLPHAHIADRWGTYYSSMVHGSTVTSVADAKQILAALHDARPTVFGAVPRIWEKFKAALDAGIAAETDPARRGAIARALEVGGLVATARNAGEPVDDALAAEHAKLDELVLRPMRAKLGLDQTRHIVVGAAPTPRAVLEFFLALGLPLHELWGMSETSCCVVINPIGAIRMGTVGKPIPGTQVRLAEDGELEVHGALVMRGYRDQPEKTAETMTDDGWLKTGDIAAIDEDGYVSIVDRKKELIINAAGKNMSPANIEGRLKSAHPLIGQALCVGDGRPYNVALLVLDPDAVPAFAAAHGIEGATASDLAERDDVRAALTAAVEEANSHLARVEQIKSFAILGDEWLPGGTELTPTMKLKRRPIAEKYAAQIEALYAGG</sequence>
<evidence type="ECO:0000313" key="7">
    <source>
        <dbReference type="EMBL" id="UTI64929.1"/>
    </source>
</evidence>
<keyword evidence="4" id="KW-0443">Lipid metabolism</keyword>
<keyword evidence="8" id="KW-1185">Reference proteome</keyword>
<name>A0ABY5DWK6_9ACTN</name>
<accession>A0ABY5DWK6</accession>
<dbReference type="RefSeq" id="WP_254571621.1">
    <property type="nucleotide sequence ID" value="NZ_CP098502.1"/>
</dbReference>
<dbReference type="InterPro" id="IPR020845">
    <property type="entry name" value="AMP-binding_CS"/>
</dbReference>
<dbReference type="Proteomes" id="UP001056035">
    <property type="component" value="Chromosome"/>
</dbReference>
<dbReference type="PANTHER" id="PTHR43272">
    <property type="entry name" value="LONG-CHAIN-FATTY-ACID--COA LIGASE"/>
    <property type="match status" value="1"/>
</dbReference>
<dbReference type="InterPro" id="IPR042099">
    <property type="entry name" value="ANL_N_sf"/>
</dbReference>
<dbReference type="Gene3D" id="3.40.50.12780">
    <property type="entry name" value="N-terminal domain of ligase-like"/>
    <property type="match status" value="1"/>
</dbReference>
<evidence type="ECO:0000256" key="3">
    <source>
        <dbReference type="ARBA" id="ARBA00022832"/>
    </source>
</evidence>